<feature type="transmembrane region" description="Helical" evidence="1">
    <location>
        <begin position="12"/>
        <end position="32"/>
    </location>
</feature>
<feature type="transmembrane region" description="Helical" evidence="1">
    <location>
        <begin position="102"/>
        <end position="127"/>
    </location>
</feature>
<proteinExistence type="predicted"/>
<sequence length="202" mass="23171">MRQISSFFRPLIEEWSIALAMLGTMFYCTLAYHCFADLFVSIPFLVLLHACAFASSCFLVVAAGSVCQNSLEPDYETVQVTNGRTTCQKSWSRTCRKVSFKLFVLLFCGLLYFLILFFLYFLAFPLLSHSSSQLLLHASKQSVKQDLGIYRLKQLIRFNLEVIVCLQHGWKPQLFNPKCNAYFTVVLNKKTISWINTACQRA</sequence>
<reference evidence="2 3" key="1">
    <citation type="submission" date="2013-12" db="EMBL/GenBank/DDBJ databases">
        <title>Draft genome of the parsitic nematode Ancylostoma duodenale.</title>
        <authorList>
            <person name="Mitreva M."/>
        </authorList>
    </citation>
    <scope>NUCLEOTIDE SEQUENCE [LARGE SCALE GENOMIC DNA]</scope>
    <source>
        <strain evidence="2 3">Zhejiang</strain>
    </source>
</reference>
<keyword evidence="1" id="KW-0812">Transmembrane</keyword>
<evidence type="ECO:0000313" key="2">
    <source>
        <dbReference type="EMBL" id="KIH53342.1"/>
    </source>
</evidence>
<keyword evidence="1" id="KW-1133">Transmembrane helix</keyword>
<name>A0A0C2CU69_9BILA</name>
<accession>A0A0C2CU69</accession>
<evidence type="ECO:0000256" key="1">
    <source>
        <dbReference type="SAM" id="Phobius"/>
    </source>
</evidence>
<evidence type="ECO:0000313" key="3">
    <source>
        <dbReference type="Proteomes" id="UP000054047"/>
    </source>
</evidence>
<keyword evidence="1" id="KW-0472">Membrane</keyword>
<organism evidence="2 3">
    <name type="scientific">Ancylostoma duodenale</name>
    <dbReference type="NCBI Taxonomy" id="51022"/>
    <lineage>
        <taxon>Eukaryota</taxon>
        <taxon>Metazoa</taxon>
        <taxon>Ecdysozoa</taxon>
        <taxon>Nematoda</taxon>
        <taxon>Chromadorea</taxon>
        <taxon>Rhabditida</taxon>
        <taxon>Rhabditina</taxon>
        <taxon>Rhabditomorpha</taxon>
        <taxon>Strongyloidea</taxon>
        <taxon>Ancylostomatidae</taxon>
        <taxon>Ancylostomatinae</taxon>
        <taxon>Ancylostoma</taxon>
    </lineage>
</organism>
<dbReference type="Proteomes" id="UP000054047">
    <property type="component" value="Unassembled WGS sequence"/>
</dbReference>
<keyword evidence="3" id="KW-1185">Reference proteome</keyword>
<protein>
    <submittedName>
        <fullName evidence="2">Uncharacterized protein</fullName>
    </submittedName>
</protein>
<gene>
    <name evidence="2" type="ORF">ANCDUO_16533</name>
</gene>
<dbReference type="EMBL" id="KN741454">
    <property type="protein sequence ID" value="KIH53342.1"/>
    <property type="molecule type" value="Genomic_DNA"/>
</dbReference>
<dbReference type="AlphaFoldDB" id="A0A0C2CU69"/>
<feature type="transmembrane region" description="Helical" evidence="1">
    <location>
        <begin position="38"/>
        <end position="61"/>
    </location>
</feature>
<dbReference type="OrthoDB" id="5845610at2759"/>